<dbReference type="AlphaFoldDB" id="A0A1R3W6A3"/>
<dbReference type="RefSeq" id="WP_076756198.1">
    <property type="nucleotide sequence ID" value="NZ_CP023018.1"/>
</dbReference>
<dbReference type="PANTHER" id="PTHR46438:SF11">
    <property type="entry name" value="LIPASE-RELATED"/>
    <property type="match status" value="1"/>
</dbReference>
<dbReference type="Pfam" id="PF00561">
    <property type="entry name" value="Abhydrolase_1"/>
    <property type="match status" value="1"/>
</dbReference>
<protein>
    <submittedName>
        <fullName evidence="2">Magnesium chelatase accessory protein</fullName>
    </submittedName>
</protein>
<dbReference type="EMBL" id="FTPK01000003">
    <property type="protein sequence ID" value="SIT73171.1"/>
    <property type="molecule type" value="Genomic_DNA"/>
</dbReference>
<dbReference type="NCBIfam" id="TIGR03056">
    <property type="entry name" value="bchO_mg_che_rel"/>
    <property type="match status" value="1"/>
</dbReference>
<dbReference type="SUPFAM" id="SSF53474">
    <property type="entry name" value="alpha/beta-Hydrolases"/>
    <property type="match status" value="1"/>
</dbReference>
<feature type="domain" description="AB hydrolase-1" evidence="1">
    <location>
        <begin position="42"/>
        <end position="281"/>
    </location>
</feature>
<dbReference type="Proteomes" id="UP000223759">
    <property type="component" value="Unassembled WGS sequence"/>
</dbReference>
<dbReference type="OrthoDB" id="9780765at2"/>
<evidence type="ECO:0000259" key="1">
    <source>
        <dbReference type="Pfam" id="PF00561"/>
    </source>
</evidence>
<sequence length="308" mass="33276">MNAILKGLNWDIHGHDWPNRDFSQFIEAGGVHWHVQIMGQGPVILLLHGTGAASHSWRDLAPLLAERFTVIAPDLPGQGFSRPTQAGSRVHSLPGMAQAIKALLNALGQSPAMLVGHSAGAAIAARLCLDKSVQPQLLVSLNGVMLPLPGPMSGLFSASARVLSMLPMVPEVFAWRATDRKTVDQLLAGTGSQLDERGRALYGRLVRQPGHVAGTLRMMHHWNLDPLAKDLPKLSVPLVQLVASQDRMVPPDEAARVAQILPQARRLDLPGLGHLAHEEHPQLLAGIFCDEAQSHGIFPAKPEPDRVR</sequence>
<dbReference type="PRINTS" id="PR00111">
    <property type="entry name" value="ABHYDROLASE"/>
</dbReference>
<proteinExistence type="predicted"/>
<dbReference type="STRING" id="233100.SAMN05216526_1823"/>
<evidence type="ECO:0000313" key="3">
    <source>
        <dbReference type="Proteomes" id="UP000223759"/>
    </source>
</evidence>
<evidence type="ECO:0000313" key="2">
    <source>
        <dbReference type="EMBL" id="SIT73171.1"/>
    </source>
</evidence>
<keyword evidence="3" id="KW-1185">Reference proteome</keyword>
<dbReference type="InterPro" id="IPR017497">
    <property type="entry name" value="BchO"/>
</dbReference>
<dbReference type="Gene3D" id="3.40.50.1820">
    <property type="entry name" value="alpha/beta hydrolase"/>
    <property type="match status" value="1"/>
</dbReference>
<gene>
    <name evidence="2" type="ORF">SAMN05216526_1823</name>
</gene>
<dbReference type="InterPro" id="IPR029058">
    <property type="entry name" value="AB_hydrolase_fold"/>
</dbReference>
<organism evidence="2 3">
    <name type="scientific">Ectothiorhodosinus mongolicus</name>
    <dbReference type="NCBI Taxonomy" id="233100"/>
    <lineage>
        <taxon>Bacteria</taxon>
        <taxon>Pseudomonadati</taxon>
        <taxon>Pseudomonadota</taxon>
        <taxon>Gammaproteobacteria</taxon>
        <taxon>Chromatiales</taxon>
        <taxon>Ectothiorhodospiraceae</taxon>
        <taxon>Ectothiorhodosinus</taxon>
    </lineage>
</organism>
<dbReference type="InterPro" id="IPR000073">
    <property type="entry name" value="AB_hydrolase_1"/>
</dbReference>
<dbReference type="PANTHER" id="PTHR46438">
    <property type="entry name" value="ALPHA/BETA-HYDROLASES SUPERFAMILY PROTEIN"/>
    <property type="match status" value="1"/>
</dbReference>
<reference evidence="2 3" key="1">
    <citation type="submission" date="2017-01" db="EMBL/GenBank/DDBJ databases">
        <authorList>
            <person name="Mah S.A."/>
            <person name="Swanson W.J."/>
            <person name="Moy G.W."/>
            <person name="Vacquier V.D."/>
        </authorList>
    </citation>
    <scope>NUCLEOTIDE SEQUENCE [LARGE SCALE GENOMIC DNA]</scope>
    <source>
        <strain evidence="2 3">M9</strain>
    </source>
</reference>
<accession>A0A1R3W6A3</accession>
<name>A0A1R3W6A3_9GAMM</name>